<reference evidence="5 6" key="1">
    <citation type="submission" date="2018-11" db="EMBL/GenBank/DDBJ databases">
        <title>Phylogenetic determinants of toxin gene distribution in genomes of Brevibacillus laterosporus.</title>
        <authorList>
            <person name="Glare T.R."/>
            <person name="Durrant A."/>
            <person name="Berry C."/>
            <person name="Palma L."/>
            <person name="Ormskirk M."/>
            <person name="Cox M.O."/>
        </authorList>
    </citation>
    <scope>NUCLEOTIDE SEQUENCE [LARGE SCALE GENOMIC DNA]</scope>
    <source>
        <strain evidence="5 6">1821L</strain>
    </source>
</reference>
<evidence type="ECO:0000256" key="2">
    <source>
        <dbReference type="ARBA" id="ARBA00022598"/>
    </source>
</evidence>
<organism evidence="5 6">
    <name type="scientific">Brevibacillus laterosporus</name>
    <name type="common">Bacillus laterosporus</name>
    <dbReference type="NCBI Taxonomy" id="1465"/>
    <lineage>
        <taxon>Bacteria</taxon>
        <taxon>Bacillati</taxon>
        <taxon>Bacillota</taxon>
        <taxon>Bacilli</taxon>
        <taxon>Bacillales</taxon>
        <taxon>Paenibacillaceae</taxon>
        <taxon>Brevibacillus</taxon>
    </lineage>
</organism>
<dbReference type="EC" id="6.5.1.1" evidence="1"/>
<dbReference type="PANTHER" id="PTHR45997:SF1">
    <property type="entry name" value="DNA LIGASE 4"/>
    <property type="match status" value="1"/>
</dbReference>
<sequence length="313" mass="35836">MIMEPIVPFEPISTNEVPTGANWVGQVKWDGVRVLTYFTDNKTLLFNRKRNERTNHYPELINSRDYCSAKSAILDGEIIAFTNNKPSFYEVMRRDGIKSFSKMASTINEVPITYMIFDILFFDGKWVTTSSLEERQNLLTQIISPNNHVQLVDNFTETVSLYDVVVNNDLEGVVYKDLSSTYIINGKDQRWRKKKKINDLIAVVGGVTYRDTIVNSLLLGLYDQLGQLWYIGSVGSGTLTNKDWRNLTDGIKPIIQDKIPFKNRPPKAREVTWITPILTVKVNYLEWIDGHNLRQPSIQAFVTVPPSSCVFTQ</sequence>
<dbReference type="OrthoDB" id="9802472at2"/>
<feature type="domain" description="ATP-dependent DNA ligase family profile" evidence="4">
    <location>
        <begin position="105"/>
        <end position="196"/>
    </location>
</feature>
<evidence type="ECO:0000313" key="6">
    <source>
        <dbReference type="Proteomes" id="UP000319432"/>
    </source>
</evidence>
<dbReference type="GO" id="GO:0005524">
    <property type="term" value="F:ATP binding"/>
    <property type="evidence" value="ECO:0007669"/>
    <property type="project" value="InterPro"/>
</dbReference>
<dbReference type="GO" id="GO:0006310">
    <property type="term" value="P:DNA recombination"/>
    <property type="evidence" value="ECO:0007669"/>
    <property type="project" value="InterPro"/>
</dbReference>
<dbReference type="PROSITE" id="PS50160">
    <property type="entry name" value="DNA_LIGASE_A3"/>
    <property type="match status" value="1"/>
</dbReference>
<gene>
    <name evidence="5" type="ORF">EEL30_23820</name>
</gene>
<protein>
    <recommendedName>
        <fullName evidence="1">DNA ligase (ATP)</fullName>
        <ecNumber evidence="1">6.5.1.1</ecNumber>
    </recommendedName>
</protein>
<dbReference type="PANTHER" id="PTHR45997">
    <property type="entry name" value="DNA LIGASE 4"/>
    <property type="match status" value="1"/>
</dbReference>
<dbReference type="GO" id="GO:0006297">
    <property type="term" value="P:nucleotide-excision repair, DNA gap filling"/>
    <property type="evidence" value="ECO:0007669"/>
    <property type="project" value="TreeGrafter"/>
</dbReference>
<proteinExistence type="predicted"/>
<dbReference type="Gene3D" id="3.30.470.30">
    <property type="entry name" value="DNA ligase/mRNA capping enzyme"/>
    <property type="match status" value="1"/>
</dbReference>
<dbReference type="InterPro" id="IPR012309">
    <property type="entry name" value="DNA_ligase_ATP-dep_C"/>
</dbReference>
<dbReference type="Pfam" id="PF01068">
    <property type="entry name" value="DNA_ligase_A_M"/>
    <property type="match status" value="1"/>
</dbReference>
<accession>A0A518VDI3</accession>
<evidence type="ECO:0000256" key="3">
    <source>
        <dbReference type="ARBA" id="ARBA00034003"/>
    </source>
</evidence>
<dbReference type="Pfam" id="PF04679">
    <property type="entry name" value="DNA_ligase_A_C"/>
    <property type="match status" value="1"/>
</dbReference>
<keyword evidence="6" id="KW-1185">Reference proteome</keyword>
<dbReference type="EMBL" id="CP033464">
    <property type="protein sequence ID" value="QDX95054.1"/>
    <property type="molecule type" value="Genomic_DNA"/>
</dbReference>
<dbReference type="SUPFAM" id="SSF50249">
    <property type="entry name" value="Nucleic acid-binding proteins"/>
    <property type="match status" value="1"/>
</dbReference>
<dbReference type="GO" id="GO:0003677">
    <property type="term" value="F:DNA binding"/>
    <property type="evidence" value="ECO:0007669"/>
    <property type="project" value="InterPro"/>
</dbReference>
<dbReference type="Gene3D" id="2.40.50.140">
    <property type="entry name" value="Nucleic acid-binding proteins"/>
    <property type="match status" value="1"/>
</dbReference>
<dbReference type="AlphaFoldDB" id="A0A518VDI3"/>
<comment type="catalytic activity">
    <reaction evidence="3">
        <text>ATP + (deoxyribonucleotide)n-3'-hydroxyl + 5'-phospho-(deoxyribonucleotide)m = (deoxyribonucleotide)n+m + AMP + diphosphate.</text>
        <dbReference type="EC" id="6.5.1.1"/>
    </reaction>
</comment>
<dbReference type="SUPFAM" id="SSF56091">
    <property type="entry name" value="DNA ligase/mRNA capping enzyme, catalytic domain"/>
    <property type="match status" value="1"/>
</dbReference>
<dbReference type="Proteomes" id="UP000319432">
    <property type="component" value="Chromosome"/>
</dbReference>
<dbReference type="CDD" id="cd07906">
    <property type="entry name" value="Adenylation_DNA_ligase_LigD_LigC"/>
    <property type="match status" value="1"/>
</dbReference>
<dbReference type="InterPro" id="IPR012340">
    <property type="entry name" value="NA-bd_OB-fold"/>
</dbReference>
<evidence type="ECO:0000259" key="4">
    <source>
        <dbReference type="PROSITE" id="PS50160"/>
    </source>
</evidence>
<dbReference type="CDD" id="cd07971">
    <property type="entry name" value="OBF_DNA_ligase_LigD"/>
    <property type="match status" value="1"/>
</dbReference>
<dbReference type="InterPro" id="IPR012310">
    <property type="entry name" value="DNA_ligase_ATP-dep_cent"/>
</dbReference>
<evidence type="ECO:0000313" key="5">
    <source>
        <dbReference type="EMBL" id="QDX95054.1"/>
    </source>
</evidence>
<dbReference type="InterPro" id="IPR029710">
    <property type="entry name" value="LIG4"/>
</dbReference>
<name>A0A518VDI3_BRELA</name>
<evidence type="ECO:0000256" key="1">
    <source>
        <dbReference type="ARBA" id="ARBA00012727"/>
    </source>
</evidence>
<dbReference type="GO" id="GO:0003910">
    <property type="term" value="F:DNA ligase (ATP) activity"/>
    <property type="evidence" value="ECO:0007669"/>
    <property type="project" value="UniProtKB-EC"/>
</dbReference>
<dbReference type="GO" id="GO:0006303">
    <property type="term" value="P:double-strand break repair via nonhomologous end joining"/>
    <property type="evidence" value="ECO:0007669"/>
    <property type="project" value="TreeGrafter"/>
</dbReference>
<keyword evidence="2 5" id="KW-0436">Ligase</keyword>